<dbReference type="Proteomes" id="UP001595859">
    <property type="component" value="Unassembled WGS sequence"/>
</dbReference>
<dbReference type="EMBL" id="JBHSIS010000017">
    <property type="protein sequence ID" value="MFC4857286.1"/>
    <property type="molecule type" value="Genomic_DNA"/>
</dbReference>
<dbReference type="InterPro" id="IPR009078">
    <property type="entry name" value="Ferritin-like_SF"/>
</dbReference>
<evidence type="ECO:0000313" key="2">
    <source>
        <dbReference type="Proteomes" id="UP001595859"/>
    </source>
</evidence>
<reference evidence="2" key="1">
    <citation type="journal article" date="2019" name="Int. J. Syst. Evol. Microbiol.">
        <title>The Global Catalogue of Microorganisms (GCM) 10K type strain sequencing project: providing services to taxonomists for standard genome sequencing and annotation.</title>
        <authorList>
            <consortium name="The Broad Institute Genomics Platform"/>
            <consortium name="The Broad Institute Genome Sequencing Center for Infectious Disease"/>
            <person name="Wu L."/>
            <person name="Ma J."/>
        </authorList>
    </citation>
    <scope>NUCLEOTIDE SEQUENCE [LARGE SCALE GENOMIC DNA]</scope>
    <source>
        <strain evidence="2">ZS-22-S1</strain>
    </source>
</reference>
<dbReference type="Gene3D" id="1.10.620.20">
    <property type="entry name" value="Ribonucleotide Reductase, subunit A"/>
    <property type="match status" value="1"/>
</dbReference>
<protein>
    <submittedName>
        <fullName evidence="1">Ferritin-like domain-containing protein</fullName>
    </submittedName>
</protein>
<evidence type="ECO:0000313" key="1">
    <source>
        <dbReference type="EMBL" id="MFC4857286.1"/>
    </source>
</evidence>
<keyword evidence="2" id="KW-1185">Reference proteome</keyword>
<proteinExistence type="predicted"/>
<sequence length="262" mass="29576">MHTYEVFTHYERNHWKLSDVDFSAVRGDLVKPEYVAIAKSAVMGESNVIAAVHGFMNEFVDDYDFSAFAVVWGYQEVQHHYMFKAWLEAIGEGVDDAPVEAMRAPYDPGTTPSATLATNIISELTVNHIYRRVATAVEEPVLKDLLLKASRDEAGHAREFIHFCRERLAKHGEEVASVLETLYVYTSDKRIKHPVSVFKSNLTELADHETIDTAFELFLAEVADSEELEELQGKIRRVFGQLVDRDLSSNGKVRRALADVLG</sequence>
<dbReference type="InterPro" id="IPR012348">
    <property type="entry name" value="RNR-like"/>
</dbReference>
<accession>A0ABV9S9D9</accession>
<dbReference type="RefSeq" id="WP_378059273.1">
    <property type="nucleotide sequence ID" value="NZ_JBHSIS010000017.1"/>
</dbReference>
<gene>
    <name evidence="1" type="ORF">ACFPCV_27635</name>
</gene>
<dbReference type="SUPFAM" id="SSF47240">
    <property type="entry name" value="Ferritin-like"/>
    <property type="match status" value="1"/>
</dbReference>
<dbReference type="CDD" id="cd00657">
    <property type="entry name" value="Ferritin_like"/>
    <property type="match status" value="1"/>
</dbReference>
<name>A0ABV9S9D9_9PSEU</name>
<comment type="caution">
    <text evidence="1">The sequence shown here is derived from an EMBL/GenBank/DDBJ whole genome shotgun (WGS) entry which is preliminary data.</text>
</comment>
<organism evidence="1 2">
    <name type="scientific">Actinophytocola glycyrrhizae</name>
    <dbReference type="NCBI Taxonomy" id="2044873"/>
    <lineage>
        <taxon>Bacteria</taxon>
        <taxon>Bacillati</taxon>
        <taxon>Actinomycetota</taxon>
        <taxon>Actinomycetes</taxon>
        <taxon>Pseudonocardiales</taxon>
        <taxon>Pseudonocardiaceae</taxon>
    </lineage>
</organism>